<dbReference type="STRING" id="1117707.VQ7734_04068"/>
<evidence type="ECO:0000313" key="6">
    <source>
        <dbReference type="Proteomes" id="UP000184600"/>
    </source>
</evidence>
<dbReference type="Proteomes" id="UP000184600">
    <property type="component" value="Unassembled WGS sequence"/>
</dbReference>
<dbReference type="PANTHER" id="PTHR44846:SF7">
    <property type="entry name" value="TRANSCRIPTIONAL REGULATOR OF 2-AMINOETHYLPHOSPHONATE DEGRADATION OPERONS-RELATED"/>
    <property type="match status" value="1"/>
</dbReference>
<dbReference type="Pfam" id="PF00392">
    <property type="entry name" value="GntR"/>
    <property type="match status" value="1"/>
</dbReference>
<accession>A0A1M7Z027</accession>
<dbReference type="PANTHER" id="PTHR44846">
    <property type="entry name" value="MANNOSYL-D-GLYCERATE TRANSPORT/METABOLISM SYSTEM REPRESSOR MNGR-RELATED"/>
    <property type="match status" value="1"/>
</dbReference>
<sequence>MQYIKIKEAIEEQILQGMLSAGQKLPSERQLADSFHTTRVTLREALSILESDGLIYREDRRGWFISPPRLQVPLSAAYTFCTLAGEQERQPEILALKREKRLADKQASQIMNLPPFSELYYIQTLRLLEKRPVALVTYWLNLQYFQHIVENESFCDLFEVLTQDPVITVSDIHDSISLGSLVGDSAINLRATAGTPAIFLQRRISAKSGIIALELSTWRHDALVLESSV</sequence>
<name>A0A1M7Z027_9VIBR</name>
<gene>
    <name evidence="5" type="primary">phnR</name>
    <name evidence="5" type="ORF">VQ7734_04068</name>
</gene>
<evidence type="ECO:0000256" key="3">
    <source>
        <dbReference type="ARBA" id="ARBA00023163"/>
    </source>
</evidence>
<dbReference type="OrthoDB" id="9784545at2"/>
<evidence type="ECO:0000259" key="4">
    <source>
        <dbReference type="PROSITE" id="PS50949"/>
    </source>
</evidence>
<dbReference type="SMART" id="SM00866">
    <property type="entry name" value="UTRA"/>
    <property type="match status" value="1"/>
</dbReference>
<organism evidence="5 6">
    <name type="scientific">Vibrio quintilis</name>
    <dbReference type="NCBI Taxonomy" id="1117707"/>
    <lineage>
        <taxon>Bacteria</taxon>
        <taxon>Pseudomonadati</taxon>
        <taxon>Pseudomonadota</taxon>
        <taxon>Gammaproteobacteria</taxon>
        <taxon>Vibrionales</taxon>
        <taxon>Vibrionaceae</taxon>
        <taxon>Vibrio</taxon>
    </lineage>
</organism>
<evidence type="ECO:0000256" key="1">
    <source>
        <dbReference type="ARBA" id="ARBA00023015"/>
    </source>
</evidence>
<dbReference type="CDD" id="cd07377">
    <property type="entry name" value="WHTH_GntR"/>
    <property type="match status" value="1"/>
</dbReference>
<keyword evidence="6" id="KW-1185">Reference proteome</keyword>
<dbReference type="SUPFAM" id="SSF64288">
    <property type="entry name" value="Chorismate lyase-like"/>
    <property type="match status" value="1"/>
</dbReference>
<dbReference type="InterPro" id="IPR050679">
    <property type="entry name" value="Bact_HTH_transcr_reg"/>
</dbReference>
<keyword evidence="3" id="KW-0804">Transcription</keyword>
<dbReference type="FunFam" id="1.10.10.10:FF:000287">
    <property type="entry name" value="Phosphonate utilization transcriptional regulator PhnR"/>
    <property type="match status" value="1"/>
</dbReference>
<dbReference type="Gene3D" id="1.10.10.10">
    <property type="entry name" value="Winged helix-like DNA-binding domain superfamily/Winged helix DNA-binding domain"/>
    <property type="match status" value="1"/>
</dbReference>
<dbReference type="EMBL" id="FRFG01000060">
    <property type="protein sequence ID" value="SHO58297.1"/>
    <property type="molecule type" value="Genomic_DNA"/>
</dbReference>
<reference evidence="6" key="1">
    <citation type="submission" date="2016-12" db="EMBL/GenBank/DDBJ databases">
        <authorList>
            <person name="Rodrigo-Torres L."/>
            <person name="Arahal R.D."/>
            <person name="Lucena T."/>
        </authorList>
    </citation>
    <scope>NUCLEOTIDE SEQUENCE [LARGE SCALE GENOMIC DNA]</scope>
</reference>
<dbReference type="InterPro" id="IPR028978">
    <property type="entry name" value="Chorismate_lyase_/UTRA_dom_sf"/>
</dbReference>
<dbReference type="PROSITE" id="PS50949">
    <property type="entry name" value="HTH_GNTR"/>
    <property type="match status" value="1"/>
</dbReference>
<dbReference type="SMART" id="SM00345">
    <property type="entry name" value="HTH_GNTR"/>
    <property type="match status" value="1"/>
</dbReference>
<keyword evidence="1" id="KW-0805">Transcription regulation</keyword>
<keyword evidence="2" id="KW-0238">DNA-binding</keyword>
<dbReference type="SUPFAM" id="SSF46785">
    <property type="entry name" value="Winged helix' DNA-binding domain"/>
    <property type="match status" value="1"/>
</dbReference>
<dbReference type="InterPro" id="IPR036390">
    <property type="entry name" value="WH_DNA-bd_sf"/>
</dbReference>
<dbReference type="InterPro" id="IPR036388">
    <property type="entry name" value="WH-like_DNA-bd_sf"/>
</dbReference>
<dbReference type="InterPro" id="IPR000524">
    <property type="entry name" value="Tscrpt_reg_HTH_GntR"/>
</dbReference>
<dbReference type="RefSeq" id="WP_073585741.1">
    <property type="nucleotide sequence ID" value="NZ_AP024898.1"/>
</dbReference>
<dbReference type="Gene3D" id="3.40.1410.10">
    <property type="entry name" value="Chorismate lyase-like"/>
    <property type="match status" value="1"/>
</dbReference>
<dbReference type="GO" id="GO:0003677">
    <property type="term" value="F:DNA binding"/>
    <property type="evidence" value="ECO:0007669"/>
    <property type="project" value="UniProtKB-KW"/>
</dbReference>
<evidence type="ECO:0000313" key="5">
    <source>
        <dbReference type="EMBL" id="SHO58297.1"/>
    </source>
</evidence>
<protein>
    <submittedName>
        <fullName evidence="5">Putative transcriptional regulator of 2-aminoethylphosphonate degradation operons</fullName>
    </submittedName>
</protein>
<proteinExistence type="predicted"/>
<dbReference type="AlphaFoldDB" id="A0A1M7Z027"/>
<feature type="domain" description="HTH gntR-type" evidence="4">
    <location>
        <begin position="1"/>
        <end position="68"/>
    </location>
</feature>
<dbReference type="GO" id="GO:0045892">
    <property type="term" value="P:negative regulation of DNA-templated transcription"/>
    <property type="evidence" value="ECO:0007669"/>
    <property type="project" value="TreeGrafter"/>
</dbReference>
<dbReference type="Pfam" id="PF07702">
    <property type="entry name" value="UTRA"/>
    <property type="match status" value="1"/>
</dbReference>
<evidence type="ECO:0000256" key="2">
    <source>
        <dbReference type="ARBA" id="ARBA00023125"/>
    </source>
</evidence>
<dbReference type="PRINTS" id="PR00035">
    <property type="entry name" value="HTHGNTR"/>
</dbReference>
<dbReference type="InterPro" id="IPR011663">
    <property type="entry name" value="UTRA"/>
</dbReference>
<dbReference type="GO" id="GO:0003700">
    <property type="term" value="F:DNA-binding transcription factor activity"/>
    <property type="evidence" value="ECO:0007669"/>
    <property type="project" value="InterPro"/>
</dbReference>